<dbReference type="SUPFAM" id="SSF53474">
    <property type="entry name" value="alpha/beta-Hydrolases"/>
    <property type="match status" value="1"/>
</dbReference>
<dbReference type="EMBL" id="JAADJT010000009">
    <property type="protein sequence ID" value="NGZ86417.1"/>
    <property type="molecule type" value="Genomic_DNA"/>
</dbReference>
<keyword evidence="2" id="KW-1185">Reference proteome</keyword>
<organism evidence="1 2">
    <name type="scientific">Duganella aceris</name>
    <dbReference type="NCBI Taxonomy" id="2703883"/>
    <lineage>
        <taxon>Bacteria</taxon>
        <taxon>Pseudomonadati</taxon>
        <taxon>Pseudomonadota</taxon>
        <taxon>Betaproteobacteria</taxon>
        <taxon>Burkholderiales</taxon>
        <taxon>Oxalobacteraceae</taxon>
        <taxon>Telluria group</taxon>
        <taxon>Duganella</taxon>
    </lineage>
</organism>
<evidence type="ECO:0000313" key="2">
    <source>
        <dbReference type="Proteomes" id="UP000666369"/>
    </source>
</evidence>
<name>A0ABX0FPL9_9BURK</name>
<proteinExistence type="predicted"/>
<dbReference type="Gene3D" id="3.40.50.1820">
    <property type="entry name" value="alpha/beta hydrolase"/>
    <property type="match status" value="1"/>
</dbReference>
<protein>
    <submittedName>
        <fullName evidence="1">Alpha/beta hydrolase</fullName>
    </submittedName>
</protein>
<comment type="caution">
    <text evidence="1">The sequence shown here is derived from an EMBL/GenBank/DDBJ whole genome shotgun (WGS) entry which is preliminary data.</text>
</comment>
<dbReference type="RefSeq" id="WP_166106267.1">
    <property type="nucleotide sequence ID" value="NZ_JAADJT010000009.1"/>
</dbReference>
<gene>
    <name evidence="1" type="ORF">GW587_19420</name>
</gene>
<dbReference type="Proteomes" id="UP000666369">
    <property type="component" value="Unassembled WGS sequence"/>
</dbReference>
<reference evidence="1 2" key="1">
    <citation type="submission" date="2020-01" db="EMBL/GenBank/DDBJ databases">
        <authorList>
            <person name="Lee S.D."/>
        </authorList>
    </citation>
    <scope>NUCLEOTIDE SEQUENCE [LARGE SCALE GENOMIC DNA]</scope>
    <source>
        <strain evidence="1 2">SAP-35</strain>
    </source>
</reference>
<sequence>MFRQLAAKVGLPKLTGSTFKAGGKRSVAIFGPAAALAQKALADQMASLRAGIDTYNASARFVEIWGDTVNWTKGNAAWQVSGGKMYAGPVQGGGSNGNRAFAVAATDPLRWSVSFMLPAAAGTGSVIIGFDNNAPGVAPSNGASSVSFGLEFNLTQATGIRRYLNGVVGGLFGYPGGGNYSVHYIGDANWLSYAIFNDDTGTESYYGRVLRSTIVTNNLFLFNADSRQLAGASINACSARAALQPGIAGGASNAGRFSQYTASDAAGTVNYHIWGPAGYDPRTPVPLAILFHGDGGDEHSFLAAGVLPLKEALVAAGFLVVAGGIAGNKSTWGGPSSIDAYVSLYQYVSARYTIGPVVMLAQSMGGIESLNVLASKRIPGVVAWAGYSPTANLARAYATTWTAKINASYGITGIGQATYALCTDGYDPLLQTDPHAFQDVPMMFVAATDDALVPRQFNTEALKAKVAATAAEVIDVPGVTGGHGFDLTPYCPQIIAFLNRYAKP</sequence>
<dbReference type="GO" id="GO:0016787">
    <property type="term" value="F:hydrolase activity"/>
    <property type="evidence" value="ECO:0007669"/>
    <property type="project" value="UniProtKB-KW"/>
</dbReference>
<accession>A0ABX0FPL9</accession>
<keyword evidence="1" id="KW-0378">Hydrolase</keyword>
<evidence type="ECO:0000313" key="1">
    <source>
        <dbReference type="EMBL" id="NGZ86417.1"/>
    </source>
</evidence>
<reference evidence="2" key="2">
    <citation type="submission" date="2023-07" db="EMBL/GenBank/DDBJ databases">
        <title>Duganella aceri sp. nov., isolated from tree sap.</title>
        <authorList>
            <person name="Kim I.S."/>
        </authorList>
    </citation>
    <scope>NUCLEOTIDE SEQUENCE [LARGE SCALE GENOMIC DNA]</scope>
    <source>
        <strain evidence="2">SAP-35</strain>
    </source>
</reference>
<dbReference type="InterPro" id="IPR029058">
    <property type="entry name" value="AB_hydrolase_fold"/>
</dbReference>